<evidence type="ECO:0000313" key="2">
    <source>
        <dbReference type="Proteomes" id="UP001341840"/>
    </source>
</evidence>
<gene>
    <name evidence="1" type="ORF">PIB30_036241</name>
</gene>
<dbReference type="Proteomes" id="UP001341840">
    <property type="component" value="Unassembled WGS sequence"/>
</dbReference>
<proteinExistence type="predicted"/>
<reference evidence="1 2" key="1">
    <citation type="journal article" date="2023" name="Plants (Basel)">
        <title>Bridging the Gap: Combining Genomics and Transcriptomics Approaches to Understand Stylosanthes scabra, an Orphan Legume from the Brazilian Caatinga.</title>
        <authorList>
            <person name="Ferreira-Neto J.R.C."/>
            <person name="da Silva M.D."/>
            <person name="Binneck E."/>
            <person name="de Melo N.F."/>
            <person name="da Silva R.H."/>
            <person name="de Melo A.L.T.M."/>
            <person name="Pandolfi V."/>
            <person name="Bustamante F.O."/>
            <person name="Brasileiro-Vidal A.C."/>
            <person name="Benko-Iseppon A.M."/>
        </authorList>
    </citation>
    <scope>NUCLEOTIDE SEQUENCE [LARGE SCALE GENOMIC DNA]</scope>
    <source>
        <tissue evidence="1">Leaves</tissue>
    </source>
</reference>
<comment type="caution">
    <text evidence="1">The sequence shown here is derived from an EMBL/GenBank/DDBJ whole genome shotgun (WGS) entry which is preliminary data.</text>
</comment>
<keyword evidence="2" id="KW-1185">Reference proteome</keyword>
<dbReference type="EMBL" id="JASCZI010181419">
    <property type="protein sequence ID" value="MED6183255.1"/>
    <property type="molecule type" value="Genomic_DNA"/>
</dbReference>
<accession>A0ABU6WBG0</accession>
<evidence type="ECO:0000313" key="1">
    <source>
        <dbReference type="EMBL" id="MED6183255.1"/>
    </source>
</evidence>
<protein>
    <submittedName>
        <fullName evidence="1">Uncharacterized protein</fullName>
    </submittedName>
</protein>
<organism evidence="1 2">
    <name type="scientific">Stylosanthes scabra</name>
    <dbReference type="NCBI Taxonomy" id="79078"/>
    <lineage>
        <taxon>Eukaryota</taxon>
        <taxon>Viridiplantae</taxon>
        <taxon>Streptophyta</taxon>
        <taxon>Embryophyta</taxon>
        <taxon>Tracheophyta</taxon>
        <taxon>Spermatophyta</taxon>
        <taxon>Magnoliopsida</taxon>
        <taxon>eudicotyledons</taxon>
        <taxon>Gunneridae</taxon>
        <taxon>Pentapetalae</taxon>
        <taxon>rosids</taxon>
        <taxon>fabids</taxon>
        <taxon>Fabales</taxon>
        <taxon>Fabaceae</taxon>
        <taxon>Papilionoideae</taxon>
        <taxon>50 kb inversion clade</taxon>
        <taxon>dalbergioids sensu lato</taxon>
        <taxon>Dalbergieae</taxon>
        <taxon>Pterocarpus clade</taxon>
        <taxon>Stylosanthes</taxon>
    </lineage>
</organism>
<name>A0ABU6WBG0_9FABA</name>
<sequence length="157" mass="17950">MRTHLCRNSLLDVPPTYRMRTHLVQQWPSRFCCDPFVPVALSGHFRSELRLLNPETLEHTHQGIVRNGKQFKTHAKVHQSQNQGIRTLPGRVYAQLSVYRVKKALSSRPIPAFLDLPFISSVHAAAYTYVIIRKVFLGLQWGQGEGSEVLIWESFAA</sequence>